<evidence type="ECO:0008006" key="4">
    <source>
        <dbReference type="Google" id="ProtNLM"/>
    </source>
</evidence>
<accession>A0ABP1RV20</accession>
<evidence type="ECO:0000313" key="2">
    <source>
        <dbReference type="EMBL" id="CAL8136195.1"/>
    </source>
</evidence>
<gene>
    <name evidence="2" type="ORF">ODALV1_LOCUS26328</name>
</gene>
<dbReference type="EMBL" id="CAXLJM020000111">
    <property type="protein sequence ID" value="CAL8136195.1"/>
    <property type="molecule type" value="Genomic_DNA"/>
</dbReference>
<protein>
    <recommendedName>
        <fullName evidence="4">Odorant receptor</fullName>
    </recommendedName>
</protein>
<feature type="transmembrane region" description="Helical" evidence="1">
    <location>
        <begin position="262"/>
        <end position="282"/>
    </location>
</feature>
<feature type="transmembrane region" description="Helical" evidence="1">
    <location>
        <begin position="100"/>
        <end position="119"/>
    </location>
</feature>
<dbReference type="Proteomes" id="UP001642540">
    <property type="component" value="Unassembled WGS sequence"/>
</dbReference>
<organism evidence="2 3">
    <name type="scientific">Orchesella dallaii</name>
    <dbReference type="NCBI Taxonomy" id="48710"/>
    <lineage>
        <taxon>Eukaryota</taxon>
        <taxon>Metazoa</taxon>
        <taxon>Ecdysozoa</taxon>
        <taxon>Arthropoda</taxon>
        <taxon>Hexapoda</taxon>
        <taxon>Collembola</taxon>
        <taxon>Entomobryomorpha</taxon>
        <taxon>Entomobryoidea</taxon>
        <taxon>Orchesellidae</taxon>
        <taxon>Orchesellinae</taxon>
        <taxon>Orchesella</taxon>
    </lineage>
</organism>
<keyword evidence="1" id="KW-0812">Transmembrane</keyword>
<keyword evidence="1" id="KW-1133">Transmembrane helix</keyword>
<feature type="transmembrane region" description="Helical" evidence="1">
    <location>
        <begin position="125"/>
        <end position="147"/>
    </location>
</feature>
<evidence type="ECO:0000313" key="3">
    <source>
        <dbReference type="Proteomes" id="UP001642540"/>
    </source>
</evidence>
<name>A0ABP1RV20_9HEXA</name>
<keyword evidence="1" id="KW-0472">Membrane</keyword>
<keyword evidence="3" id="KW-1185">Reference proteome</keyword>
<proteinExistence type="predicted"/>
<feature type="transmembrane region" description="Helical" evidence="1">
    <location>
        <begin position="367"/>
        <end position="391"/>
    </location>
</feature>
<evidence type="ECO:0000256" key="1">
    <source>
        <dbReference type="SAM" id="Phobius"/>
    </source>
</evidence>
<sequence length="455" mass="51763">MESSVVNLDGHSYGKKDYHPDTTLIVFFIKGHVGSKAGIGRNLLKHNHPTMLLSSDLLAALQQNIRLCGYFGGIPYKWNKTSNRLEVQNQKKLKLYGIRLYLAFLYQFFVIIQVVSTWKQVQMSVIIHNVMFVASYIMIGTAGYVFYKHADSCAGFFNSMIEYEERHYTGKHISTTDLDGSWVATWMVRLMTSTGLVTPILYHLAMLDNPCFPIYLGYWLTEQCQSDQLGIASPQTWSAIELGAKFVIILLSYMNWNLLMTGISFFASVTMVVVGHCFRSYIARYGRDIRAINIEAGNNITLKKQTLAFRELQLMSIAYREVFSKSLLVVLMMSCTIMQIVCMYNTVIVLARSGWKEANFQIGLNLLYFWCTFLAMFVIVVILGMLADVYVVANKVNESIGGTVALKRSKWFVRFLKSCPVLRIYLFGTNFLDEMTPLTCEDFAIGQTVSLLLLK</sequence>
<comment type="caution">
    <text evidence="2">The sequence shown here is derived from an EMBL/GenBank/DDBJ whole genome shotgun (WGS) entry which is preliminary data.</text>
</comment>
<reference evidence="2 3" key="1">
    <citation type="submission" date="2024-08" db="EMBL/GenBank/DDBJ databases">
        <authorList>
            <person name="Cucini C."/>
            <person name="Frati F."/>
        </authorList>
    </citation>
    <scope>NUCLEOTIDE SEQUENCE [LARGE SCALE GENOMIC DNA]</scope>
</reference>
<feature type="transmembrane region" description="Helical" evidence="1">
    <location>
        <begin position="327"/>
        <end position="347"/>
    </location>
</feature>